<keyword evidence="2" id="KW-1185">Reference proteome</keyword>
<evidence type="ECO:0000313" key="2">
    <source>
        <dbReference type="Proteomes" id="UP000006062"/>
    </source>
</evidence>
<dbReference type="Proteomes" id="UP000006062">
    <property type="component" value="Chromosome"/>
</dbReference>
<reference evidence="1 2" key="1">
    <citation type="submission" date="2012-06" db="EMBL/GenBank/DDBJ databases">
        <title>Complete sequence of Thiocystis violascens DSM 198.</title>
        <authorList>
            <consortium name="US DOE Joint Genome Institute"/>
            <person name="Lucas S."/>
            <person name="Han J."/>
            <person name="Lapidus A."/>
            <person name="Cheng J.-F."/>
            <person name="Goodwin L."/>
            <person name="Pitluck S."/>
            <person name="Peters L."/>
            <person name="Ovchinnikova G."/>
            <person name="Teshima H."/>
            <person name="Detter J.C."/>
            <person name="Han C."/>
            <person name="Tapia R."/>
            <person name="Land M."/>
            <person name="Hauser L."/>
            <person name="Kyrpides N."/>
            <person name="Ivanova N."/>
            <person name="Pagani I."/>
            <person name="Vogl K."/>
            <person name="Liu Z."/>
            <person name="Frigaard N.-U."/>
            <person name="Bryant D."/>
            <person name="Woyke T."/>
        </authorList>
    </citation>
    <scope>NUCLEOTIDE SEQUENCE [LARGE SCALE GENOMIC DNA]</scope>
    <source>
        <strain evidence="2">ATCC 17096 / DSM 198 / 6111</strain>
    </source>
</reference>
<accession>I3Y8X1</accession>
<dbReference type="AlphaFoldDB" id="I3Y8X1"/>
<dbReference type="EMBL" id="CP003154">
    <property type="protein sequence ID" value="AFL73439.1"/>
    <property type="molecule type" value="Genomic_DNA"/>
</dbReference>
<organism evidence="1 2">
    <name type="scientific">Thiocystis violascens (strain ATCC 17096 / DSM 198 / 6111)</name>
    <name type="common">Chromatium violascens</name>
    <dbReference type="NCBI Taxonomy" id="765911"/>
    <lineage>
        <taxon>Bacteria</taxon>
        <taxon>Pseudomonadati</taxon>
        <taxon>Pseudomonadota</taxon>
        <taxon>Gammaproteobacteria</taxon>
        <taxon>Chromatiales</taxon>
        <taxon>Chromatiaceae</taxon>
        <taxon>Thiocystis</taxon>
    </lineage>
</organism>
<gene>
    <name evidence="1" type="ordered locus">Thivi_1433</name>
</gene>
<evidence type="ECO:0000313" key="1">
    <source>
        <dbReference type="EMBL" id="AFL73439.1"/>
    </source>
</evidence>
<protein>
    <submittedName>
        <fullName evidence="1">Uncharacterized protein</fullName>
    </submittedName>
</protein>
<proteinExistence type="predicted"/>
<sequence>MVDQVLAEETMMSKRTPLCWTRRARRPHALASAGDTAPALG</sequence>
<dbReference type="HOGENOM" id="CLU_3278027_0_0_6"/>
<name>I3Y8X1_THIV6</name>
<dbReference type="KEGG" id="tvi:Thivi_1433"/>